<organism evidence="2 3">
    <name type="scientific">Roseomonas fluvialis</name>
    <dbReference type="NCBI Taxonomy" id="1750527"/>
    <lineage>
        <taxon>Bacteria</taxon>
        <taxon>Pseudomonadati</taxon>
        <taxon>Pseudomonadota</taxon>
        <taxon>Alphaproteobacteria</taxon>
        <taxon>Acetobacterales</taxon>
        <taxon>Roseomonadaceae</taxon>
        <taxon>Roseomonas</taxon>
    </lineage>
</organism>
<proteinExistence type="predicted"/>
<dbReference type="EMBL" id="AP025637">
    <property type="protein sequence ID" value="BDG72567.1"/>
    <property type="molecule type" value="Genomic_DNA"/>
</dbReference>
<protein>
    <submittedName>
        <fullName evidence="2">Uncharacterized protein</fullName>
    </submittedName>
</protein>
<gene>
    <name evidence="2" type="ORF">Rmf_24960</name>
</gene>
<dbReference type="Proteomes" id="UP000831327">
    <property type="component" value="Chromosome"/>
</dbReference>
<dbReference type="RefSeq" id="WP_244459765.1">
    <property type="nucleotide sequence ID" value="NZ_AP025637.1"/>
</dbReference>
<sequence length="68" mass="7495">MIREDATRSALWAVFTAFVVFFTCVFAFLLLPGRSIVAVLLVGILAGLFIAGAFRLFIELFGDRMPPV</sequence>
<name>A0ABM7Y3W1_9PROT</name>
<evidence type="ECO:0000313" key="3">
    <source>
        <dbReference type="Proteomes" id="UP000831327"/>
    </source>
</evidence>
<feature type="transmembrane region" description="Helical" evidence="1">
    <location>
        <begin position="12"/>
        <end position="30"/>
    </location>
</feature>
<accession>A0ABM7Y3W1</accession>
<keyword evidence="1" id="KW-1133">Transmembrane helix</keyword>
<keyword evidence="3" id="KW-1185">Reference proteome</keyword>
<reference evidence="2 3" key="1">
    <citation type="journal article" date="2016" name="Microbes Environ.">
        <title>Phylogenetically diverse aerobic anoxygenic phototrophic bacteria isolated from epilithic biofilms in Tama river, Japan.</title>
        <authorList>
            <person name="Hirose S."/>
            <person name="Matsuura K."/>
            <person name="Haruta S."/>
        </authorList>
    </citation>
    <scope>NUCLEOTIDE SEQUENCE [LARGE SCALE GENOMIC DNA]</scope>
    <source>
        <strain evidence="2 3">S08</strain>
    </source>
</reference>
<evidence type="ECO:0000313" key="2">
    <source>
        <dbReference type="EMBL" id="BDG72567.1"/>
    </source>
</evidence>
<keyword evidence="1" id="KW-0812">Transmembrane</keyword>
<evidence type="ECO:0000256" key="1">
    <source>
        <dbReference type="SAM" id="Phobius"/>
    </source>
</evidence>
<feature type="transmembrane region" description="Helical" evidence="1">
    <location>
        <begin position="36"/>
        <end position="58"/>
    </location>
</feature>
<keyword evidence="1" id="KW-0472">Membrane</keyword>